<organism evidence="1 2">
    <name type="scientific">Streptococcus intermedius</name>
    <dbReference type="NCBI Taxonomy" id="1338"/>
    <lineage>
        <taxon>Bacteria</taxon>
        <taxon>Bacillati</taxon>
        <taxon>Bacillota</taxon>
        <taxon>Bacilli</taxon>
        <taxon>Lactobacillales</taxon>
        <taxon>Streptococcaceae</taxon>
        <taxon>Streptococcus</taxon>
        <taxon>Streptococcus anginosus group</taxon>
    </lineage>
</organism>
<proteinExistence type="predicted"/>
<accession>A0AAD1FJS7</accession>
<reference evidence="1 2" key="1">
    <citation type="journal article" date="2017" name="Infect. Immun.">
        <title>Characterization of the Pathogenicity of Streptococcus intermedius TYG1620 Isolated from a Human Brain Abscess Based on the Complete Genome Sequence with Transcriptome Analysis and Transposon Mutagenesis in a Murine Subcutaneous Abscess Model.</title>
        <authorList>
            <person name="Hasegawa N."/>
            <person name="Sekizuka T."/>
            <person name="Sugi Y."/>
            <person name="Kawakami N."/>
            <person name="Ogasawara Y."/>
            <person name="Kato K."/>
            <person name="Yamashita A."/>
            <person name="Takeuchi F."/>
            <person name="Kuroda M."/>
        </authorList>
    </citation>
    <scope>NUCLEOTIDE SEQUENCE [LARGE SCALE GENOMIC DNA]</scope>
    <source>
        <strain evidence="1 2">TYG1620</strain>
    </source>
</reference>
<name>A0AAD1FJS7_STRIT</name>
<dbReference type="EMBL" id="AP014880">
    <property type="protein sequence ID" value="BAW17369.1"/>
    <property type="molecule type" value="Genomic_DNA"/>
</dbReference>
<gene>
    <name evidence="1" type="ORF">SITYG_13900</name>
</gene>
<evidence type="ECO:0000313" key="2">
    <source>
        <dbReference type="Proteomes" id="UP000217792"/>
    </source>
</evidence>
<dbReference type="AlphaFoldDB" id="A0AAD1FJS7"/>
<protein>
    <submittedName>
        <fullName evidence="1">Uncharacterized protein</fullName>
    </submittedName>
</protein>
<evidence type="ECO:0000313" key="1">
    <source>
        <dbReference type="EMBL" id="BAW17369.1"/>
    </source>
</evidence>
<sequence length="41" mass="4831">MNIFSHFKKFPFCHGLSASHRFITLIVYQILPILTSLFSQF</sequence>
<dbReference type="Proteomes" id="UP000217792">
    <property type="component" value="Chromosome"/>
</dbReference>